<dbReference type="Pfam" id="PF07690">
    <property type="entry name" value="MFS_1"/>
    <property type="match status" value="1"/>
</dbReference>
<dbReference type="PANTHER" id="PTHR42718:SF46">
    <property type="entry name" value="BLR6921 PROTEIN"/>
    <property type="match status" value="1"/>
</dbReference>
<evidence type="ECO:0000313" key="9">
    <source>
        <dbReference type="EMBL" id="KRM61525.1"/>
    </source>
</evidence>
<evidence type="ECO:0000256" key="6">
    <source>
        <dbReference type="ARBA" id="ARBA00023136"/>
    </source>
</evidence>
<feature type="transmembrane region" description="Helical" evidence="7">
    <location>
        <begin position="42"/>
        <end position="62"/>
    </location>
</feature>
<feature type="transmembrane region" description="Helical" evidence="7">
    <location>
        <begin position="483"/>
        <end position="505"/>
    </location>
</feature>
<feature type="transmembrane region" description="Helical" evidence="7">
    <location>
        <begin position="266"/>
        <end position="286"/>
    </location>
</feature>
<evidence type="ECO:0000256" key="7">
    <source>
        <dbReference type="SAM" id="Phobius"/>
    </source>
</evidence>
<feature type="domain" description="Major facilitator superfamily (MFS) profile" evidence="8">
    <location>
        <begin position="8"/>
        <end position="509"/>
    </location>
</feature>
<comment type="subcellular location">
    <subcellularLocation>
        <location evidence="1">Cell membrane</location>
        <topology evidence="1">Multi-pass membrane protein</topology>
    </subcellularLocation>
</comment>
<dbReference type="InterPro" id="IPR036259">
    <property type="entry name" value="MFS_trans_sf"/>
</dbReference>
<dbReference type="PRINTS" id="PR01036">
    <property type="entry name" value="TCRTETB"/>
</dbReference>
<keyword evidence="6 7" id="KW-0472">Membrane</keyword>
<feature type="transmembrane region" description="Helical" evidence="7">
    <location>
        <begin position="7"/>
        <end position="30"/>
    </location>
</feature>
<feature type="transmembrane region" description="Helical" evidence="7">
    <location>
        <begin position="74"/>
        <end position="97"/>
    </location>
</feature>
<feature type="transmembrane region" description="Helical" evidence="7">
    <location>
        <begin position="359"/>
        <end position="377"/>
    </location>
</feature>
<dbReference type="PROSITE" id="PS50850">
    <property type="entry name" value="MFS"/>
    <property type="match status" value="1"/>
</dbReference>
<dbReference type="GO" id="GO:0005886">
    <property type="term" value="C:plasma membrane"/>
    <property type="evidence" value="ECO:0007669"/>
    <property type="project" value="UniProtKB-SubCell"/>
</dbReference>
<dbReference type="GO" id="GO:0022857">
    <property type="term" value="F:transmembrane transporter activity"/>
    <property type="evidence" value="ECO:0007669"/>
    <property type="project" value="InterPro"/>
</dbReference>
<name>A0A0R2A4T9_9LACO</name>
<dbReference type="NCBIfam" id="TIGR00711">
    <property type="entry name" value="efflux_EmrB"/>
    <property type="match status" value="1"/>
</dbReference>
<organism evidence="9 10">
    <name type="scientific">Paucilactobacillus vaccinostercus DSM 20634</name>
    <dbReference type="NCBI Taxonomy" id="1423813"/>
    <lineage>
        <taxon>Bacteria</taxon>
        <taxon>Bacillati</taxon>
        <taxon>Bacillota</taxon>
        <taxon>Bacilli</taxon>
        <taxon>Lactobacillales</taxon>
        <taxon>Lactobacillaceae</taxon>
        <taxon>Paucilactobacillus</taxon>
    </lineage>
</organism>
<evidence type="ECO:0000259" key="8">
    <source>
        <dbReference type="PROSITE" id="PS50850"/>
    </source>
</evidence>
<dbReference type="SUPFAM" id="SSF103473">
    <property type="entry name" value="MFS general substrate transporter"/>
    <property type="match status" value="1"/>
</dbReference>
<dbReference type="AlphaFoldDB" id="A0A0R2A4T9"/>
<keyword evidence="5 7" id="KW-1133">Transmembrane helix</keyword>
<evidence type="ECO:0000256" key="1">
    <source>
        <dbReference type="ARBA" id="ARBA00004651"/>
    </source>
</evidence>
<dbReference type="EMBL" id="AYYY01000025">
    <property type="protein sequence ID" value="KRM61525.1"/>
    <property type="molecule type" value="Genomic_DNA"/>
</dbReference>
<dbReference type="STRING" id="1423813.FC26_GL001600"/>
<dbReference type="Gene3D" id="1.20.1720.10">
    <property type="entry name" value="Multidrug resistance protein D"/>
    <property type="match status" value="1"/>
</dbReference>
<dbReference type="PATRIC" id="fig|1423813.3.peg.1627"/>
<evidence type="ECO:0000256" key="2">
    <source>
        <dbReference type="ARBA" id="ARBA00022448"/>
    </source>
</evidence>
<proteinExistence type="predicted"/>
<keyword evidence="4 7" id="KW-0812">Transmembrane</keyword>
<evidence type="ECO:0000256" key="3">
    <source>
        <dbReference type="ARBA" id="ARBA00022475"/>
    </source>
</evidence>
<evidence type="ECO:0000256" key="4">
    <source>
        <dbReference type="ARBA" id="ARBA00022692"/>
    </source>
</evidence>
<sequence length="517" mass="55634">MKQNKWIALIAMSLGVFMSLLDVTVVNVALPTMAKDLDTTFTNLQWVLNIYTLMIAVTLLIMSKLGDMYGRKKIFMISMAIFVIASAVNGVAGSLTVLNISRGVQAIGGAGLSSLSMALTASNFQGKSRGTALGILGSVIGLSTASGPLVGGYLVEQFGWSSIFFVNIPVGIIAFILSAVYIKETPSYGEHQRIDIAGMLLSAATLFSLIFGLIQKENHAQWGWNDIRIYGWLVAAVVLLVIFILVEKRITSPMMNLDMFKQRHFVGAALVALALGMGIYAFYAFLTALMQNYIGYTSLQTGIRQLTISMWSLILGPVTGILGNRFSKKWLISISMVIGGLGFILIDRALSPTISFVDMWPGMVLLGIMNGMVNPLINSAGMEGVKMHEMGMASGLLNVFRQLGTTLGVVVLGLVQTSRYETYLNGHMSQVGMPTAMASKLHAALVDAGPFSGHAIAYNDRLNGLPFTSQFRHMVVTAYDHGMSGTVLTSAGIVIAGGILAAILMKTQFESEEIKAH</sequence>
<keyword evidence="10" id="KW-1185">Reference proteome</keyword>
<feature type="transmembrane region" description="Helical" evidence="7">
    <location>
        <begin position="330"/>
        <end position="347"/>
    </location>
</feature>
<reference evidence="9 10" key="1">
    <citation type="journal article" date="2015" name="Genome Announc.">
        <title>Expanding the biotechnology potential of lactobacilli through comparative genomics of 213 strains and associated genera.</title>
        <authorList>
            <person name="Sun Z."/>
            <person name="Harris H.M."/>
            <person name="McCann A."/>
            <person name="Guo C."/>
            <person name="Argimon S."/>
            <person name="Zhang W."/>
            <person name="Yang X."/>
            <person name="Jeffery I.B."/>
            <person name="Cooney J.C."/>
            <person name="Kagawa T.F."/>
            <person name="Liu W."/>
            <person name="Song Y."/>
            <person name="Salvetti E."/>
            <person name="Wrobel A."/>
            <person name="Rasinkangas P."/>
            <person name="Parkhill J."/>
            <person name="Rea M.C."/>
            <person name="O'Sullivan O."/>
            <person name="Ritari J."/>
            <person name="Douillard F.P."/>
            <person name="Paul Ross R."/>
            <person name="Yang R."/>
            <person name="Briner A.E."/>
            <person name="Felis G.E."/>
            <person name="de Vos W.M."/>
            <person name="Barrangou R."/>
            <person name="Klaenhammer T.R."/>
            <person name="Caufield P.W."/>
            <person name="Cui Y."/>
            <person name="Zhang H."/>
            <person name="O'Toole P.W."/>
        </authorList>
    </citation>
    <scope>NUCLEOTIDE SEQUENCE [LARGE SCALE GENOMIC DNA]</scope>
    <source>
        <strain evidence="9 10">DSM 20634</strain>
    </source>
</reference>
<dbReference type="Proteomes" id="UP000051733">
    <property type="component" value="Unassembled WGS sequence"/>
</dbReference>
<dbReference type="RefSeq" id="WP_057778752.1">
    <property type="nucleotide sequence ID" value="NZ_AYYY01000025.1"/>
</dbReference>
<gene>
    <name evidence="9" type="ORF">FC26_GL001600</name>
</gene>
<protein>
    <submittedName>
        <fullName evidence="9">Major facilitator superfamily permease</fullName>
    </submittedName>
</protein>
<dbReference type="InterPro" id="IPR020846">
    <property type="entry name" value="MFS_dom"/>
</dbReference>
<feature type="transmembrane region" description="Helical" evidence="7">
    <location>
        <begin position="194"/>
        <end position="215"/>
    </location>
</feature>
<feature type="transmembrane region" description="Helical" evidence="7">
    <location>
        <begin position="160"/>
        <end position="182"/>
    </location>
</feature>
<dbReference type="CDD" id="cd17321">
    <property type="entry name" value="MFS_MMR_MDR_like"/>
    <property type="match status" value="1"/>
</dbReference>
<dbReference type="InterPro" id="IPR004638">
    <property type="entry name" value="EmrB-like"/>
</dbReference>
<evidence type="ECO:0000256" key="5">
    <source>
        <dbReference type="ARBA" id="ARBA00022989"/>
    </source>
</evidence>
<dbReference type="PANTHER" id="PTHR42718">
    <property type="entry name" value="MAJOR FACILITATOR SUPERFAMILY MULTIDRUG TRANSPORTER MFSC"/>
    <property type="match status" value="1"/>
</dbReference>
<comment type="caution">
    <text evidence="9">The sequence shown here is derived from an EMBL/GenBank/DDBJ whole genome shotgun (WGS) entry which is preliminary data.</text>
</comment>
<feature type="transmembrane region" description="Helical" evidence="7">
    <location>
        <begin position="398"/>
        <end position="415"/>
    </location>
</feature>
<dbReference type="InterPro" id="IPR011701">
    <property type="entry name" value="MFS"/>
</dbReference>
<feature type="transmembrane region" description="Helical" evidence="7">
    <location>
        <begin position="133"/>
        <end position="154"/>
    </location>
</feature>
<feature type="transmembrane region" description="Helical" evidence="7">
    <location>
        <begin position="227"/>
        <end position="246"/>
    </location>
</feature>
<accession>A0A0R2A4T9</accession>
<keyword evidence="2" id="KW-0813">Transport</keyword>
<evidence type="ECO:0000313" key="10">
    <source>
        <dbReference type="Proteomes" id="UP000051733"/>
    </source>
</evidence>
<feature type="transmembrane region" description="Helical" evidence="7">
    <location>
        <begin position="306"/>
        <end position="323"/>
    </location>
</feature>
<feature type="transmembrane region" description="Helical" evidence="7">
    <location>
        <begin position="103"/>
        <end position="121"/>
    </location>
</feature>
<keyword evidence="3" id="KW-1003">Cell membrane</keyword>
<dbReference type="Gene3D" id="1.20.1250.20">
    <property type="entry name" value="MFS general substrate transporter like domains"/>
    <property type="match status" value="1"/>
</dbReference>